<sequence length="269" mass="29527">MKFKNISIKTVAVTLLILLICNLPVYASTAQLQDISNMDYSNLPSKQLKVLENEVINMSSDEYDEFIHNNVIATDDFTLLQKNLSKVGVELSKNKIITEDQIGILAVPASGSTINTYNSRQPGANYETIHCDFTLKYGESRPATYDVIIIYYDSTKADYHSYGTQSGVTSLKTAANITKGTGVFNFFDTNYRKNGYCTIRIQRKNQGVTRVNYGADFVHTYNTTSTSTSGSANVSFGGTGTIGGSVGVNVKISSAESKWSIADTGYWKP</sequence>
<dbReference type="Proteomes" id="UP000440004">
    <property type="component" value="Unassembled WGS sequence"/>
</dbReference>
<comment type="caution">
    <text evidence="2">The sequence shown here is derived from an EMBL/GenBank/DDBJ whole genome shotgun (WGS) entry which is preliminary data.</text>
</comment>
<feature type="signal peptide" evidence="1">
    <location>
        <begin position="1"/>
        <end position="27"/>
    </location>
</feature>
<keyword evidence="1" id="KW-0732">Signal</keyword>
<proteinExistence type="predicted"/>
<dbReference type="AlphaFoldDB" id="A0A6A7K7Q8"/>
<accession>A0A6A7K7Q8</accession>
<organism evidence="2 3">
    <name type="scientific">Alkalibaculum sporogenes</name>
    <dbReference type="NCBI Taxonomy" id="2655001"/>
    <lineage>
        <taxon>Bacteria</taxon>
        <taxon>Bacillati</taxon>
        <taxon>Bacillota</taxon>
        <taxon>Clostridia</taxon>
        <taxon>Eubacteriales</taxon>
        <taxon>Eubacteriaceae</taxon>
        <taxon>Alkalibaculum</taxon>
    </lineage>
</organism>
<feature type="chain" id="PRO_5025665416" evidence="1">
    <location>
        <begin position="28"/>
        <end position="269"/>
    </location>
</feature>
<gene>
    <name evidence="2" type="ORF">GC105_06455</name>
</gene>
<dbReference type="EMBL" id="WHNX01000007">
    <property type="protein sequence ID" value="MPW25426.1"/>
    <property type="molecule type" value="Genomic_DNA"/>
</dbReference>
<name>A0A6A7K7Q8_9FIRM</name>
<evidence type="ECO:0000256" key="1">
    <source>
        <dbReference type="SAM" id="SignalP"/>
    </source>
</evidence>
<evidence type="ECO:0000313" key="3">
    <source>
        <dbReference type="Proteomes" id="UP000440004"/>
    </source>
</evidence>
<protein>
    <submittedName>
        <fullName evidence="2">Uncharacterized protein</fullName>
    </submittedName>
</protein>
<reference evidence="2 3" key="1">
    <citation type="submission" date="2019-10" db="EMBL/GenBank/DDBJ databases">
        <title>Alkalibaculum tamaniensis sp.nov., a new alkaliphilic acetogen, isolated on methoxylated aromatics from a mud volcano.</title>
        <authorList>
            <person name="Khomyakova M.A."/>
            <person name="Merkel A.Y."/>
            <person name="Bonch-Osmolovskaya E.A."/>
            <person name="Slobodkin A.I."/>
        </authorList>
    </citation>
    <scope>NUCLEOTIDE SEQUENCE [LARGE SCALE GENOMIC DNA]</scope>
    <source>
        <strain evidence="2 3">M08DMB</strain>
    </source>
</reference>
<dbReference type="RefSeq" id="WP_152802906.1">
    <property type="nucleotide sequence ID" value="NZ_WHNX01000007.1"/>
</dbReference>
<evidence type="ECO:0000313" key="2">
    <source>
        <dbReference type="EMBL" id="MPW25426.1"/>
    </source>
</evidence>
<keyword evidence="3" id="KW-1185">Reference proteome</keyword>